<accession>A0ABV1NV06</accession>
<evidence type="ECO:0000256" key="10">
    <source>
        <dbReference type="SAM" id="MobiDB-lite"/>
    </source>
</evidence>
<evidence type="ECO:0000256" key="2">
    <source>
        <dbReference type="ARBA" id="ARBA00015816"/>
    </source>
</evidence>
<evidence type="ECO:0000256" key="1">
    <source>
        <dbReference type="ARBA" id="ARBA00002494"/>
    </source>
</evidence>
<organism evidence="12 13">
    <name type="scientific">Nocardioides kribbensis</name>
    <dbReference type="NCBI Taxonomy" id="305517"/>
    <lineage>
        <taxon>Bacteria</taxon>
        <taxon>Bacillati</taxon>
        <taxon>Actinomycetota</taxon>
        <taxon>Actinomycetes</taxon>
        <taxon>Propionibacteriales</taxon>
        <taxon>Nocardioidaceae</taxon>
        <taxon>Nocardioides</taxon>
    </lineage>
</organism>
<evidence type="ECO:0000256" key="6">
    <source>
        <dbReference type="ARBA" id="ARBA00023014"/>
    </source>
</evidence>
<evidence type="ECO:0000256" key="8">
    <source>
        <dbReference type="ARBA" id="ARBA00029586"/>
    </source>
</evidence>
<keyword evidence="4" id="KW-0479">Metal-binding</keyword>
<keyword evidence="7" id="KW-1015">Disulfide bond</keyword>
<comment type="caution">
    <text evidence="12">The sequence shown here is derived from an EMBL/GenBank/DDBJ whole genome shotgun (WGS) entry which is preliminary data.</text>
</comment>
<name>A0ABV1NV06_9ACTN</name>
<keyword evidence="5" id="KW-0408">Iron</keyword>
<reference evidence="12 13" key="1">
    <citation type="submission" date="2024-02" db="EMBL/GenBank/DDBJ databases">
        <title>Full genome sequence of Nocardioides kribbensis.</title>
        <authorList>
            <person name="Poletto B.L."/>
            <person name="Silva G."/>
            <person name="Galante D."/>
            <person name="Campos K.R."/>
            <person name="Santos M.B.N."/>
            <person name="Sacchi C.T."/>
        </authorList>
    </citation>
    <scope>NUCLEOTIDE SEQUENCE [LARGE SCALE GENOMIC DNA]</scope>
    <source>
        <strain evidence="12 13">O4R</strain>
    </source>
</reference>
<dbReference type="EMBL" id="JBEGDP010000002">
    <property type="protein sequence ID" value="MEQ7846341.1"/>
    <property type="molecule type" value="Genomic_DNA"/>
</dbReference>
<dbReference type="PROSITE" id="PS51318">
    <property type="entry name" value="TAT"/>
    <property type="match status" value="1"/>
</dbReference>
<dbReference type="Gene3D" id="2.102.10.10">
    <property type="entry name" value="Rieske [2Fe-2S] iron-sulphur domain"/>
    <property type="match status" value="1"/>
</dbReference>
<evidence type="ECO:0000256" key="7">
    <source>
        <dbReference type="ARBA" id="ARBA00023157"/>
    </source>
</evidence>
<dbReference type="InterPro" id="IPR005805">
    <property type="entry name" value="Rieske_Fe-S_prot_C"/>
</dbReference>
<dbReference type="InterPro" id="IPR014349">
    <property type="entry name" value="Rieske_Fe-S_prot"/>
</dbReference>
<keyword evidence="13" id="KW-1185">Reference proteome</keyword>
<sequence length="159" mass="15551">MTSTEPAPADTGSTLDPTTTTRRGGLTRRRALGGVAGIGVALPVLAACGGEEETASDPAADLPAGASLTPTADVPVGGGAILSEEEVVVTQPTEGEFKAFSAVCTHQGCLVSQVSADGIVCTCHGSVFALDTGEPTDGPATEALAAVAVTVSGDEVTLA</sequence>
<evidence type="ECO:0000313" key="12">
    <source>
        <dbReference type="EMBL" id="MEQ7846341.1"/>
    </source>
</evidence>
<dbReference type="Pfam" id="PF00355">
    <property type="entry name" value="Rieske"/>
    <property type="match status" value="1"/>
</dbReference>
<feature type="compositionally biased region" description="Polar residues" evidence="10">
    <location>
        <begin position="1"/>
        <end position="17"/>
    </location>
</feature>
<dbReference type="CDD" id="cd03467">
    <property type="entry name" value="Rieske"/>
    <property type="match status" value="1"/>
</dbReference>
<dbReference type="InterPro" id="IPR006311">
    <property type="entry name" value="TAT_signal"/>
</dbReference>
<feature type="region of interest" description="Disordered" evidence="10">
    <location>
        <begin position="1"/>
        <end position="28"/>
    </location>
</feature>
<feature type="domain" description="Rieske" evidence="11">
    <location>
        <begin position="66"/>
        <end position="158"/>
    </location>
</feature>
<dbReference type="RefSeq" id="WP_228943096.1">
    <property type="nucleotide sequence ID" value="NZ_JBEFCW010000251.1"/>
</dbReference>
<keyword evidence="6" id="KW-0411">Iron-sulfur</keyword>
<keyword evidence="3" id="KW-0001">2Fe-2S</keyword>
<dbReference type="PRINTS" id="PR00162">
    <property type="entry name" value="RIESKE"/>
</dbReference>
<evidence type="ECO:0000256" key="3">
    <source>
        <dbReference type="ARBA" id="ARBA00022714"/>
    </source>
</evidence>
<dbReference type="Proteomes" id="UP001482520">
    <property type="component" value="Unassembled WGS sequence"/>
</dbReference>
<gene>
    <name evidence="12" type="ORF">V6R90_03555</name>
</gene>
<evidence type="ECO:0000256" key="4">
    <source>
        <dbReference type="ARBA" id="ARBA00022723"/>
    </source>
</evidence>
<evidence type="ECO:0000259" key="11">
    <source>
        <dbReference type="PROSITE" id="PS51296"/>
    </source>
</evidence>
<protein>
    <recommendedName>
        <fullName evidence="2">Cytochrome bc1 complex Rieske iron-sulfur subunit</fullName>
    </recommendedName>
    <alternativeName>
        <fullName evidence="8">Cytochrome bc1 reductase complex subunit QcrA</fullName>
    </alternativeName>
</protein>
<dbReference type="SUPFAM" id="SSF50022">
    <property type="entry name" value="ISP domain"/>
    <property type="match status" value="1"/>
</dbReference>
<evidence type="ECO:0000256" key="9">
    <source>
        <dbReference type="ARBA" id="ARBA00034078"/>
    </source>
</evidence>
<dbReference type="PANTHER" id="PTHR10134">
    <property type="entry name" value="CYTOCHROME B-C1 COMPLEX SUBUNIT RIESKE, MITOCHONDRIAL"/>
    <property type="match status" value="1"/>
</dbReference>
<evidence type="ECO:0000313" key="13">
    <source>
        <dbReference type="Proteomes" id="UP001482520"/>
    </source>
</evidence>
<dbReference type="PROSITE" id="PS51296">
    <property type="entry name" value="RIESKE"/>
    <property type="match status" value="1"/>
</dbReference>
<evidence type="ECO:0000256" key="5">
    <source>
        <dbReference type="ARBA" id="ARBA00023004"/>
    </source>
</evidence>
<comment type="cofactor">
    <cofactor evidence="9">
        <name>[2Fe-2S] cluster</name>
        <dbReference type="ChEBI" id="CHEBI:190135"/>
    </cofactor>
</comment>
<proteinExistence type="predicted"/>
<dbReference type="InterPro" id="IPR017941">
    <property type="entry name" value="Rieske_2Fe-2S"/>
</dbReference>
<comment type="function">
    <text evidence="1">Iron-sulfur subunit of the cytochrome bc1 complex, an essential component of the respiratory electron transport chain required for ATP synthesis. The bc1 complex catalyzes the oxidation of menaquinol and the reduction of cytochrome c in the respiratory chain. The bc1 complex operates through a Q-cycle mechanism that couples electron transfer to generation of the proton gradient that drives ATP synthesis.</text>
</comment>
<dbReference type="InterPro" id="IPR036922">
    <property type="entry name" value="Rieske_2Fe-2S_sf"/>
</dbReference>